<dbReference type="EMBL" id="MUZR01000033">
    <property type="protein sequence ID" value="OOC09865.1"/>
    <property type="molecule type" value="Genomic_DNA"/>
</dbReference>
<gene>
    <name evidence="6" type="ORF">B1A74_08740</name>
</gene>
<feature type="active site" description="Charge relay system" evidence="4">
    <location>
        <position position="296"/>
    </location>
</feature>
<evidence type="ECO:0000259" key="5">
    <source>
        <dbReference type="Pfam" id="PF12146"/>
    </source>
</evidence>
<dbReference type="OrthoDB" id="332676at2"/>
<evidence type="ECO:0000256" key="2">
    <source>
        <dbReference type="ARBA" id="ARBA00022487"/>
    </source>
</evidence>
<evidence type="ECO:0000256" key="4">
    <source>
        <dbReference type="PIRSR" id="PIRSR005211-1"/>
    </source>
</evidence>
<dbReference type="AlphaFoldDB" id="A0A1V2ZXN2"/>
<accession>A0A1V2ZXN2</accession>
<reference evidence="6 7" key="1">
    <citation type="submission" date="2017-02" db="EMBL/GenBank/DDBJ databases">
        <title>Genomic diversity within the haloalkaliphilic genus Thioalkalivibrio.</title>
        <authorList>
            <person name="Ahn A.-C."/>
            <person name="Meier-Kolthoff J."/>
            <person name="Overmars L."/>
            <person name="Richter M."/>
            <person name="Woyke T."/>
            <person name="Sorokin D.Y."/>
            <person name="Muyzer G."/>
        </authorList>
    </citation>
    <scope>NUCLEOTIDE SEQUENCE [LARGE SCALE GENOMIC DNA]</scope>
    <source>
        <strain evidence="6 7">HL17</strain>
    </source>
</reference>
<feature type="active site" description="Charge relay system" evidence="4">
    <location>
        <position position="143"/>
    </location>
</feature>
<dbReference type="Gene3D" id="3.40.50.1820">
    <property type="entry name" value="alpha/beta hydrolase"/>
    <property type="match status" value="1"/>
</dbReference>
<dbReference type="InterPro" id="IPR029058">
    <property type="entry name" value="AB_hydrolase_fold"/>
</dbReference>
<keyword evidence="2" id="KW-0719">Serine esterase</keyword>
<sequence>MSDPFEGKTDQAFRPAWWLAGRHAQTVFPALFRAPPPVRLERERLELPDGDFLELAWGPPGRGLVLVGHGLGGDETSGYALGVVAALARRGIGSAVLISRGAGSHPNRLRRSYHAAAWDDLDHVVETLRRRDPTRPMAVCGFSLSGSMLLSWLGERGDAPLATAVAVSVPFDLAASADALERGFARVYQWHLMRGLRRVTLRKFAARDDAPLPLAELRRMRRLREFDERITAPLHGFRDSADYYARASCRPRLGAIRQPTLILHAADDPFVPGTSVPATRELGSGVQLELQARGGHVGFVAGDVPGRPRYWLDTRIADHVTEQLDAALNAGAGR</sequence>
<protein>
    <submittedName>
        <fullName evidence="6">Hydrolase</fullName>
    </submittedName>
</protein>
<organism evidence="6 7">
    <name type="scientific">Thioalkalivibrio halophilus</name>
    <dbReference type="NCBI Taxonomy" id="252474"/>
    <lineage>
        <taxon>Bacteria</taxon>
        <taxon>Pseudomonadati</taxon>
        <taxon>Pseudomonadota</taxon>
        <taxon>Gammaproteobacteria</taxon>
        <taxon>Chromatiales</taxon>
        <taxon>Ectothiorhodospiraceae</taxon>
        <taxon>Thioalkalivibrio</taxon>
    </lineage>
</organism>
<dbReference type="Pfam" id="PF12146">
    <property type="entry name" value="Hydrolase_4"/>
    <property type="match status" value="1"/>
</dbReference>
<dbReference type="PANTHER" id="PTHR10794">
    <property type="entry name" value="ABHYDROLASE DOMAIN-CONTAINING PROTEIN"/>
    <property type="match status" value="1"/>
</dbReference>
<dbReference type="PANTHER" id="PTHR10794:SF94">
    <property type="entry name" value="ESTERASE YHET-RELATED"/>
    <property type="match status" value="1"/>
</dbReference>
<evidence type="ECO:0000313" key="7">
    <source>
        <dbReference type="Proteomes" id="UP000189177"/>
    </source>
</evidence>
<name>A0A1V2ZXN2_9GAMM</name>
<feature type="domain" description="Serine aminopeptidase S33" evidence="5">
    <location>
        <begin position="62"/>
        <end position="294"/>
    </location>
</feature>
<dbReference type="InterPro" id="IPR050960">
    <property type="entry name" value="AB_hydrolase_4_sf"/>
</dbReference>
<keyword evidence="3 6" id="KW-0378">Hydrolase</keyword>
<dbReference type="NCBIfam" id="NF008218">
    <property type="entry name" value="PRK10985.1"/>
    <property type="match status" value="1"/>
</dbReference>
<dbReference type="InterPro" id="IPR022742">
    <property type="entry name" value="Hydrolase_4"/>
</dbReference>
<dbReference type="PIRSF" id="PIRSF005211">
    <property type="entry name" value="Ab_hydro_YheT"/>
    <property type="match status" value="1"/>
</dbReference>
<feature type="active site" description="Charge relay system" evidence="4">
    <location>
        <position position="268"/>
    </location>
</feature>
<dbReference type="InterPro" id="IPR012020">
    <property type="entry name" value="ABHD4"/>
</dbReference>
<dbReference type="SUPFAM" id="SSF53474">
    <property type="entry name" value="alpha/beta-Hydrolases"/>
    <property type="match status" value="1"/>
</dbReference>
<dbReference type="STRING" id="252474.B1A74_08740"/>
<comment type="caution">
    <text evidence="6">The sequence shown here is derived from an EMBL/GenBank/DDBJ whole genome shotgun (WGS) entry which is preliminary data.</text>
</comment>
<dbReference type="GO" id="GO:0034338">
    <property type="term" value="F:short-chain carboxylesterase activity"/>
    <property type="evidence" value="ECO:0007669"/>
    <property type="project" value="TreeGrafter"/>
</dbReference>
<evidence type="ECO:0000256" key="1">
    <source>
        <dbReference type="ARBA" id="ARBA00010884"/>
    </source>
</evidence>
<evidence type="ECO:0000313" key="6">
    <source>
        <dbReference type="EMBL" id="OOC09865.1"/>
    </source>
</evidence>
<dbReference type="GO" id="GO:0047372">
    <property type="term" value="F:monoacylglycerol lipase activity"/>
    <property type="evidence" value="ECO:0007669"/>
    <property type="project" value="TreeGrafter"/>
</dbReference>
<dbReference type="Proteomes" id="UP000189177">
    <property type="component" value="Unassembled WGS sequence"/>
</dbReference>
<proteinExistence type="inferred from homology"/>
<evidence type="ECO:0000256" key="3">
    <source>
        <dbReference type="ARBA" id="ARBA00022801"/>
    </source>
</evidence>
<dbReference type="PROSITE" id="PS01133">
    <property type="entry name" value="UPF0017"/>
    <property type="match status" value="1"/>
</dbReference>
<dbReference type="InterPro" id="IPR000952">
    <property type="entry name" value="AB_hydrolase_4_CS"/>
</dbReference>
<keyword evidence="7" id="KW-1185">Reference proteome</keyword>
<comment type="similarity">
    <text evidence="1">Belongs to the AB hydrolase superfamily. AB hydrolase 4 family.</text>
</comment>
<dbReference type="RefSeq" id="WP_077244410.1">
    <property type="nucleotide sequence ID" value="NZ_MUZR01000033.1"/>
</dbReference>